<dbReference type="Gene3D" id="1.20.1050.10">
    <property type="match status" value="1"/>
</dbReference>
<evidence type="ECO:0000313" key="4">
    <source>
        <dbReference type="Proteomes" id="UP000233597"/>
    </source>
</evidence>
<dbReference type="InterPro" id="IPR036282">
    <property type="entry name" value="Glutathione-S-Trfase_C_sf"/>
</dbReference>
<dbReference type="OrthoDB" id="9782992at2"/>
<dbReference type="AlphaFoldDB" id="A0A2N3KZ08"/>
<gene>
    <name evidence="3" type="ORF">COO20_00850</name>
</gene>
<dbReference type="RefSeq" id="WP_101263797.1">
    <property type="nucleotide sequence ID" value="NZ_NWTK01000001.1"/>
</dbReference>
<evidence type="ECO:0000259" key="1">
    <source>
        <dbReference type="PROSITE" id="PS50404"/>
    </source>
</evidence>
<organism evidence="3 4">
    <name type="scientific">Thalassospira marina</name>
    <dbReference type="NCBI Taxonomy" id="2048283"/>
    <lineage>
        <taxon>Bacteria</taxon>
        <taxon>Pseudomonadati</taxon>
        <taxon>Pseudomonadota</taxon>
        <taxon>Alphaproteobacteria</taxon>
        <taxon>Rhodospirillales</taxon>
        <taxon>Thalassospiraceae</taxon>
        <taxon>Thalassospira</taxon>
    </lineage>
</organism>
<dbReference type="PANTHER" id="PTHR44051:SF8">
    <property type="entry name" value="GLUTATHIONE S-TRANSFERASE GSTA"/>
    <property type="match status" value="1"/>
</dbReference>
<dbReference type="SFLD" id="SFLDG00358">
    <property type="entry name" value="Main_(cytGST)"/>
    <property type="match status" value="1"/>
</dbReference>
<dbReference type="InterPro" id="IPR004045">
    <property type="entry name" value="Glutathione_S-Trfase_N"/>
</dbReference>
<dbReference type="Pfam" id="PF13417">
    <property type="entry name" value="GST_N_3"/>
    <property type="match status" value="1"/>
</dbReference>
<dbReference type="PROSITE" id="PS50404">
    <property type="entry name" value="GST_NTER"/>
    <property type="match status" value="1"/>
</dbReference>
<dbReference type="SUPFAM" id="SSF52833">
    <property type="entry name" value="Thioredoxin-like"/>
    <property type="match status" value="1"/>
</dbReference>
<proteinExistence type="predicted"/>
<dbReference type="EMBL" id="NWTK01000001">
    <property type="protein sequence ID" value="PKR55804.1"/>
    <property type="molecule type" value="Genomic_DNA"/>
</dbReference>
<evidence type="ECO:0000313" key="3">
    <source>
        <dbReference type="EMBL" id="PKR55804.1"/>
    </source>
</evidence>
<feature type="domain" description="GST C-terminal" evidence="2">
    <location>
        <begin position="91"/>
        <end position="214"/>
    </location>
</feature>
<protein>
    <submittedName>
        <fullName evidence="3">Glutathione S-transferase</fullName>
    </submittedName>
</protein>
<accession>A0A2N3KZ08</accession>
<dbReference type="SFLD" id="SFLDS00019">
    <property type="entry name" value="Glutathione_Transferase_(cytos"/>
    <property type="match status" value="1"/>
</dbReference>
<keyword evidence="3" id="KW-0808">Transferase</keyword>
<dbReference type="InterPro" id="IPR036249">
    <property type="entry name" value="Thioredoxin-like_sf"/>
</dbReference>
<dbReference type="SUPFAM" id="SSF47616">
    <property type="entry name" value="GST C-terminal domain-like"/>
    <property type="match status" value="1"/>
</dbReference>
<reference evidence="3 4" key="1">
    <citation type="submission" date="2017-09" db="EMBL/GenBank/DDBJ databases">
        <title>Biodiversity and function of Thalassospira species in the particle-attached aromatic-hydrocarbon-degrading consortia from the surface seawater of the South China Sea.</title>
        <authorList>
            <person name="Dong C."/>
            <person name="Liu R."/>
            <person name="Shao Z."/>
        </authorList>
    </citation>
    <scope>NUCLEOTIDE SEQUENCE [LARGE SCALE GENOMIC DNA]</scope>
    <source>
        <strain evidence="3 4">CSC1P2</strain>
    </source>
</reference>
<dbReference type="Gene3D" id="3.40.30.10">
    <property type="entry name" value="Glutaredoxin"/>
    <property type="match status" value="1"/>
</dbReference>
<dbReference type="PROSITE" id="PS50405">
    <property type="entry name" value="GST_CTER"/>
    <property type="match status" value="1"/>
</dbReference>
<dbReference type="PANTHER" id="PTHR44051">
    <property type="entry name" value="GLUTATHIONE S-TRANSFERASE-RELATED"/>
    <property type="match status" value="1"/>
</dbReference>
<comment type="caution">
    <text evidence="3">The sequence shown here is derived from an EMBL/GenBank/DDBJ whole genome shotgun (WGS) entry which is preliminary data.</text>
</comment>
<evidence type="ECO:0000259" key="2">
    <source>
        <dbReference type="PROSITE" id="PS50405"/>
    </source>
</evidence>
<dbReference type="CDD" id="cd00299">
    <property type="entry name" value="GST_C_family"/>
    <property type="match status" value="1"/>
</dbReference>
<feature type="domain" description="GST N-terminal" evidence="1">
    <location>
        <begin position="6"/>
        <end position="85"/>
    </location>
</feature>
<dbReference type="Pfam" id="PF13410">
    <property type="entry name" value="GST_C_2"/>
    <property type="match status" value="1"/>
</dbReference>
<sequence length="236" mass="26931">MPHDHAGLTLHMHPLASYCWKVLIALYDADIAFEAVQLDGLPKNDSAYTDLWPLAKMPLLQHGANVVPETSIIIEYLQLHFPGKLRLIPENPDQALEVRLWDRFFDLYVHTPMQKFVSDVLHPEQSRDPAGVSEAGETLETAYAMLEKRMETRRWMAGDAFSMADCAAFPPLFYADAIKPYRATHPALAAYFERLLQRPAIARVIDEARPWMAYFPFVDGLEPRFRPLADVPPNKE</sequence>
<dbReference type="Proteomes" id="UP000233597">
    <property type="component" value="Unassembled WGS sequence"/>
</dbReference>
<dbReference type="InterPro" id="IPR010987">
    <property type="entry name" value="Glutathione-S-Trfase_C-like"/>
</dbReference>
<name>A0A2N3KZ08_9PROT</name>
<dbReference type="CDD" id="cd00570">
    <property type="entry name" value="GST_N_family"/>
    <property type="match status" value="1"/>
</dbReference>
<dbReference type="GO" id="GO:0016740">
    <property type="term" value="F:transferase activity"/>
    <property type="evidence" value="ECO:0007669"/>
    <property type="project" value="UniProtKB-KW"/>
</dbReference>
<dbReference type="InterPro" id="IPR040079">
    <property type="entry name" value="Glutathione_S-Trfase"/>
</dbReference>